<proteinExistence type="predicted"/>
<evidence type="ECO:0000256" key="3">
    <source>
        <dbReference type="ARBA" id="ARBA00023163"/>
    </source>
</evidence>
<evidence type="ECO:0000259" key="5">
    <source>
        <dbReference type="PROSITE" id="PS50949"/>
    </source>
</evidence>
<protein>
    <recommendedName>
        <fullName evidence="5">HTH gntR-type domain-containing protein</fullName>
    </recommendedName>
</protein>
<keyword evidence="7" id="KW-1185">Reference proteome</keyword>
<dbReference type="InterPro" id="IPR036388">
    <property type="entry name" value="WH-like_DNA-bd_sf"/>
</dbReference>
<evidence type="ECO:0000313" key="7">
    <source>
        <dbReference type="Proteomes" id="UP000186455"/>
    </source>
</evidence>
<dbReference type="STRING" id="1048205.AB852_34485"/>
<dbReference type="PANTHER" id="PTHR43537:SF49">
    <property type="entry name" value="TRANSCRIPTIONAL REGULATORY PROTEIN"/>
    <property type="match status" value="1"/>
</dbReference>
<keyword evidence="3" id="KW-0804">Transcription</keyword>
<evidence type="ECO:0000313" key="6">
    <source>
        <dbReference type="EMBL" id="OKH90710.1"/>
    </source>
</evidence>
<sequence>MLTTPPTAAGRAYAQLRSEILDGVLPPGAHLLEVEQSERLGVSRTPVREALSRLAAEGLAEPSGKRGLVITQVDDRYVRSLFEQRSCLESQAAQLAALRGEPAVFAEFGDHFTQWHDLFRGAAVSDGQVSDYFALIRRFDEAVNEATDNSFLVDAMENLRTHVARVRRMAGHSRSRLEASASEHALIARAISRRDAALSVHATRVHLHNSVEHFRRSWRPAETEPTEGQLPTTATETPG</sequence>
<dbReference type="CDD" id="cd07377">
    <property type="entry name" value="WHTH_GntR"/>
    <property type="match status" value="1"/>
</dbReference>
<feature type="compositionally biased region" description="Polar residues" evidence="4">
    <location>
        <begin position="229"/>
        <end position="239"/>
    </location>
</feature>
<feature type="region of interest" description="Disordered" evidence="4">
    <location>
        <begin position="217"/>
        <end position="239"/>
    </location>
</feature>
<dbReference type="EMBL" id="LFBV01000011">
    <property type="protein sequence ID" value="OKH90710.1"/>
    <property type="molecule type" value="Genomic_DNA"/>
</dbReference>
<dbReference type="InterPro" id="IPR036390">
    <property type="entry name" value="WH_DNA-bd_sf"/>
</dbReference>
<gene>
    <name evidence="6" type="ORF">AB852_34485</name>
</gene>
<dbReference type="Gene3D" id="1.20.120.530">
    <property type="entry name" value="GntR ligand-binding domain-like"/>
    <property type="match status" value="1"/>
</dbReference>
<dbReference type="AlphaFoldDB" id="A0A1Q4UYM5"/>
<organism evidence="6 7">
    <name type="scientific">Streptomyces uncialis</name>
    <dbReference type="NCBI Taxonomy" id="1048205"/>
    <lineage>
        <taxon>Bacteria</taxon>
        <taxon>Bacillati</taxon>
        <taxon>Actinomycetota</taxon>
        <taxon>Actinomycetes</taxon>
        <taxon>Kitasatosporales</taxon>
        <taxon>Streptomycetaceae</taxon>
        <taxon>Streptomyces</taxon>
    </lineage>
</organism>
<evidence type="ECO:0000256" key="1">
    <source>
        <dbReference type="ARBA" id="ARBA00023015"/>
    </source>
</evidence>
<dbReference type="InterPro" id="IPR011711">
    <property type="entry name" value="GntR_C"/>
</dbReference>
<evidence type="ECO:0000256" key="4">
    <source>
        <dbReference type="SAM" id="MobiDB-lite"/>
    </source>
</evidence>
<dbReference type="SUPFAM" id="SSF48008">
    <property type="entry name" value="GntR ligand-binding domain-like"/>
    <property type="match status" value="1"/>
</dbReference>
<feature type="domain" description="HTH gntR-type" evidence="5">
    <location>
        <begin position="6"/>
        <end position="73"/>
    </location>
</feature>
<dbReference type="Pfam" id="PF07729">
    <property type="entry name" value="FCD"/>
    <property type="match status" value="1"/>
</dbReference>
<dbReference type="RefSeq" id="WP_073794955.1">
    <property type="nucleotide sequence ID" value="NZ_CP109583.1"/>
</dbReference>
<dbReference type="GO" id="GO:0003677">
    <property type="term" value="F:DNA binding"/>
    <property type="evidence" value="ECO:0007669"/>
    <property type="project" value="UniProtKB-KW"/>
</dbReference>
<dbReference type="SMART" id="SM00895">
    <property type="entry name" value="FCD"/>
    <property type="match status" value="1"/>
</dbReference>
<dbReference type="SMART" id="SM00345">
    <property type="entry name" value="HTH_GNTR"/>
    <property type="match status" value="1"/>
</dbReference>
<dbReference type="GO" id="GO:0003700">
    <property type="term" value="F:DNA-binding transcription factor activity"/>
    <property type="evidence" value="ECO:0007669"/>
    <property type="project" value="InterPro"/>
</dbReference>
<comment type="caution">
    <text evidence="6">The sequence shown here is derived from an EMBL/GenBank/DDBJ whole genome shotgun (WGS) entry which is preliminary data.</text>
</comment>
<evidence type="ECO:0000256" key="2">
    <source>
        <dbReference type="ARBA" id="ARBA00023125"/>
    </source>
</evidence>
<dbReference type="PROSITE" id="PS50949">
    <property type="entry name" value="HTH_GNTR"/>
    <property type="match status" value="1"/>
</dbReference>
<reference evidence="6 7" key="1">
    <citation type="submission" date="2015-06" db="EMBL/GenBank/DDBJ databases">
        <title>Cloning and characterization of the uncialamcin biosynthetic gene cluster.</title>
        <authorList>
            <person name="Yan X."/>
            <person name="Huang T."/>
            <person name="Ge H."/>
            <person name="Shen B."/>
        </authorList>
    </citation>
    <scope>NUCLEOTIDE SEQUENCE [LARGE SCALE GENOMIC DNA]</scope>
    <source>
        <strain evidence="6 7">DCA2648</strain>
    </source>
</reference>
<dbReference type="InterPro" id="IPR008920">
    <property type="entry name" value="TF_FadR/GntR_C"/>
</dbReference>
<dbReference type="GeneID" id="96796322"/>
<keyword evidence="2" id="KW-0238">DNA-binding</keyword>
<dbReference type="PANTHER" id="PTHR43537">
    <property type="entry name" value="TRANSCRIPTIONAL REGULATOR, GNTR FAMILY"/>
    <property type="match status" value="1"/>
</dbReference>
<keyword evidence="1" id="KW-0805">Transcription regulation</keyword>
<dbReference type="SUPFAM" id="SSF46785">
    <property type="entry name" value="Winged helix' DNA-binding domain"/>
    <property type="match status" value="1"/>
</dbReference>
<name>A0A1Q4UYM5_9ACTN</name>
<dbReference type="Proteomes" id="UP000186455">
    <property type="component" value="Unassembled WGS sequence"/>
</dbReference>
<dbReference type="Gene3D" id="1.10.10.10">
    <property type="entry name" value="Winged helix-like DNA-binding domain superfamily/Winged helix DNA-binding domain"/>
    <property type="match status" value="1"/>
</dbReference>
<dbReference type="InterPro" id="IPR000524">
    <property type="entry name" value="Tscrpt_reg_HTH_GntR"/>
</dbReference>
<accession>A0A1Q4UYM5</accession>
<dbReference type="Pfam" id="PF00392">
    <property type="entry name" value="GntR"/>
    <property type="match status" value="1"/>
</dbReference>